<sequence>MARRRPNLDEPGLPEALAAYELFLDDVVTESEHGTREENGDVVAACGDIIERAARRAEREQRCNDKAR</sequence>
<evidence type="ECO:0000313" key="2">
    <source>
        <dbReference type="Proteomes" id="UP000198420"/>
    </source>
</evidence>
<keyword evidence="2" id="KW-1185">Reference proteome</keyword>
<dbReference type="RefSeq" id="WP_143226920.1">
    <property type="nucleotide sequence ID" value="NZ_FZNP01000002.1"/>
</dbReference>
<organism evidence="1 2">
    <name type="scientific">Actinomadura mexicana</name>
    <dbReference type="NCBI Taxonomy" id="134959"/>
    <lineage>
        <taxon>Bacteria</taxon>
        <taxon>Bacillati</taxon>
        <taxon>Actinomycetota</taxon>
        <taxon>Actinomycetes</taxon>
        <taxon>Streptosporangiales</taxon>
        <taxon>Thermomonosporaceae</taxon>
        <taxon>Actinomadura</taxon>
    </lineage>
</organism>
<evidence type="ECO:0000313" key="1">
    <source>
        <dbReference type="EMBL" id="SNR35009.1"/>
    </source>
</evidence>
<dbReference type="EMBL" id="FZNP01000002">
    <property type="protein sequence ID" value="SNR35009.1"/>
    <property type="molecule type" value="Genomic_DNA"/>
</dbReference>
<protein>
    <submittedName>
        <fullName evidence="1">Uncharacterized protein</fullName>
    </submittedName>
</protein>
<dbReference type="Proteomes" id="UP000198420">
    <property type="component" value="Unassembled WGS sequence"/>
</dbReference>
<reference evidence="2" key="1">
    <citation type="submission" date="2017-06" db="EMBL/GenBank/DDBJ databases">
        <authorList>
            <person name="Varghese N."/>
            <person name="Submissions S."/>
        </authorList>
    </citation>
    <scope>NUCLEOTIDE SEQUENCE [LARGE SCALE GENOMIC DNA]</scope>
    <source>
        <strain evidence="2">DSM 44485</strain>
    </source>
</reference>
<proteinExistence type="predicted"/>
<name>A0A238VNF0_9ACTN</name>
<gene>
    <name evidence="1" type="ORF">SAMN06265355_10210</name>
</gene>
<accession>A0A238VNF0</accession>
<dbReference type="AlphaFoldDB" id="A0A238VNF0"/>